<feature type="region of interest" description="Disordered" evidence="5">
    <location>
        <begin position="291"/>
        <end position="330"/>
    </location>
</feature>
<keyword evidence="2 4" id="KW-0808">Transferase</keyword>
<dbReference type="GO" id="GO:0000824">
    <property type="term" value="F:inositol-1,4,5,6-tetrakisphosphate 3-kinase activity"/>
    <property type="evidence" value="ECO:0007669"/>
    <property type="project" value="TreeGrafter"/>
</dbReference>
<dbReference type="Gene3D" id="3.30.470.160">
    <property type="entry name" value="Inositol polyphosphate kinase"/>
    <property type="match status" value="1"/>
</dbReference>
<dbReference type="PANTHER" id="PTHR12400">
    <property type="entry name" value="INOSITOL POLYPHOSPHATE KINASE"/>
    <property type="match status" value="1"/>
</dbReference>
<reference evidence="6" key="2">
    <citation type="submission" date="2023-06" db="EMBL/GenBank/DDBJ databases">
        <authorList>
            <consortium name="Lawrence Berkeley National Laboratory"/>
            <person name="Haridas S."/>
            <person name="Hensen N."/>
            <person name="Bonometti L."/>
            <person name="Westerberg I."/>
            <person name="Brannstrom I.O."/>
            <person name="Guillou S."/>
            <person name="Cros-Aarteil S."/>
            <person name="Calhoun S."/>
            <person name="Kuo A."/>
            <person name="Mondo S."/>
            <person name="Pangilinan J."/>
            <person name="Riley R."/>
            <person name="Labutti K."/>
            <person name="Andreopoulos B."/>
            <person name="Lipzen A."/>
            <person name="Chen C."/>
            <person name="Yanf M."/>
            <person name="Daum C."/>
            <person name="Ng V."/>
            <person name="Clum A."/>
            <person name="Steindorff A."/>
            <person name="Ohm R."/>
            <person name="Martin F."/>
            <person name="Silar P."/>
            <person name="Natvig D."/>
            <person name="Lalanne C."/>
            <person name="Gautier V."/>
            <person name="Ament-Velasquez S.L."/>
            <person name="Kruys A."/>
            <person name="Hutchinson M.I."/>
            <person name="Powell A.J."/>
            <person name="Barry K."/>
            <person name="Miller A.N."/>
            <person name="Grigoriev I.V."/>
            <person name="Debuchy R."/>
            <person name="Gladieux P."/>
            <person name="Thoren M.H."/>
            <person name="Johannesson H."/>
        </authorList>
    </citation>
    <scope>NUCLEOTIDE SEQUENCE</scope>
    <source>
        <strain evidence="6">CBS 118394</strain>
    </source>
</reference>
<accession>A0AAE0M499</accession>
<dbReference type="EMBL" id="JAUEDM010000004">
    <property type="protein sequence ID" value="KAK3318168.1"/>
    <property type="molecule type" value="Genomic_DNA"/>
</dbReference>
<dbReference type="InterPro" id="IPR038286">
    <property type="entry name" value="IPK_sf"/>
</dbReference>
<feature type="compositionally biased region" description="Basic and acidic residues" evidence="5">
    <location>
        <begin position="311"/>
        <end position="325"/>
    </location>
</feature>
<evidence type="ECO:0000256" key="2">
    <source>
        <dbReference type="ARBA" id="ARBA00022679"/>
    </source>
</evidence>
<evidence type="ECO:0000256" key="5">
    <source>
        <dbReference type="SAM" id="MobiDB-lite"/>
    </source>
</evidence>
<evidence type="ECO:0000256" key="1">
    <source>
        <dbReference type="ARBA" id="ARBA00007374"/>
    </source>
</evidence>
<organism evidence="6 7">
    <name type="scientific">Apodospora peruviana</name>
    <dbReference type="NCBI Taxonomy" id="516989"/>
    <lineage>
        <taxon>Eukaryota</taxon>
        <taxon>Fungi</taxon>
        <taxon>Dikarya</taxon>
        <taxon>Ascomycota</taxon>
        <taxon>Pezizomycotina</taxon>
        <taxon>Sordariomycetes</taxon>
        <taxon>Sordariomycetidae</taxon>
        <taxon>Sordariales</taxon>
        <taxon>Lasiosphaeriaceae</taxon>
        <taxon>Apodospora</taxon>
    </lineage>
</organism>
<evidence type="ECO:0000256" key="3">
    <source>
        <dbReference type="ARBA" id="ARBA00022777"/>
    </source>
</evidence>
<dbReference type="Pfam" id="PF03770">
    <property type="entry name" value="IPK"/>
    <property type="match status" value="1"/>
</dbReference>
<sequence>MASTRALPNHADLQPYNFAVAGHDGTLCDPDGELFIKPCTKQEVEFYESAIKEHRDFASLMPVYIGTLALNDATDMKSLNEQLPAAAEHISEEMKQEALRAAKEAAAEAAAAPKDNIKWQPGKNKKIATNTSVVLENAAYGYKRPNILDAKLGRRLWADDAPLEKQQRFDEISKATTNGSHGFRVAGMRVYRGSEDPAEWDSEGYKVYDKDYGRYTVNSENVVSEMGRFIFNSKAGVDEDLGKVIAGAFVEDLKRVEQILAAEESRMYSSSLLFTFEGDGEALRLAIEQSLPASASSESSTTHQQRQQQQRPDEEQDNRKVDIGKHLPGLSASRVDSGIVLDDDGELISGPGDVNEKLSVIGHGGEILIPSTIAEHVKVLEFGTDGPFATPIEMEMDEGYEESEMSTMPRVYSVKLIDFAHAQWVPGQGPDENVLFGVRSLIKIFEELSQ</sequence>
<reference evidence="6" key="1">
    <citation type="journal article" date="2023" name="Mol. Phylogenet. Evol.">
        <title>Genome-scale phylogeny and comparative genomics of the fungal order Sordariales.</title>
        <authorList>
            <person name="Hensen N."/>
            <person name="Bonometti L."/>
            <person name="Westerberg I."/>
            <person name="Brannstrom I.O."/>
            <person name="Guillou S."/>
            <person name="Cros-Aarteil S."/>
            <person name="Calhoun S."/>
            <person name="Haridas S."/>
            <person name="Kuo A."/>
            <person name="Mondo S."/>
            <person name="Pangilinan J."/>
            <person name="Riley R."/>
            <person name="LaButti K."/>
            <person name="Andreopoulos B."/>
            <person name="Lipzen A."/>
            <person name="Chen C."/>
            <person name="Yan M."/>
            <person name="Daum C."/>
            <person name="Ng V."/>
            <person name="Clum A."/>
            <person name="Steindorff A."/>
            <person name="Ohm R.A."/>
            <person name="Martin F."/>
            <person name="Silar P."/>
            <person name="Natvig D.O."/>
            <person name="Lalanne C."/>
            <person name="Gautier V."/>
            <person name="Ament-Velasquez S.L."/>
            <person name="Kruys A."/>
            <person name="Hutchinson M.I."/>
            <person name="Powell A.J."/>
            <person name="Barry K."/>
            <person name="Miller A.N."/>
            <person name="Grigoriev I.V."/>
            <person name="Debuchy R."/>
            <person name="Gladieux P."/>
            <person name="Hiltunen Thoren M."/>
            <person name="Johannesson H."/>
        </authorList>
    </citation>
    <scope>NUCLEOTIDE SEQUENCE</scope>
    <source>
        <strain evidence="6">CBS 118394</strain>
    </source>
</reference>
<evidence type="ECO:0000313" key="6">
    <source>
        <dbReference type="EMBL" id="KAK3318168.1"/>
    </source>
</evidence>
<dbReference type="GO" id="GO:0008440">
    <property type="term" value="F:inositol-1,4,5-trisphosphate 3-kinase activity"/>
    <property type="evidence" value="ECO:0007669"/>
    <property type="project" value="TreeGrafter"/>
</dbReference>
<dbReference type="PANTHER" id="PTHR12400:SF103">
    <property type="entry name" value="INOSITOL POLYPHOSPHATE MULTIKINASE"/>
    <property type="match status" value="1"/>
</dbReference>
<evidence type="ECO:0000256" key="4">
    <source>
        <dbReference type="RuleBase" id="RU363090"/>
    </source>
</evidence>
<proteinExistence type="inferred from homology"/>
<name>A0AAE0M499_9PEZI</name>
<dbReference type="InterPro" id="IPR005522">
    <property type="entry name" value="IPK"/>
</dbReference>
<dbReference type="GO" id="GO:0032958">
    <property type="term" value="P:inositol phosphate biosynthetic process"/>
    <property type="evidence" value="ECO:0007669"/>
    <property type="project" value="InterPro"/>
</dbReference>
<dbReference type="Proteomes" id="UP001283341">
    <property type="component" value="Unassembled WGS sequence"/>
</dbReference>
<dbReference type="GO" id="GO:0046854">
    <property type="term" value="P:phosphatidylinositol phosphate biosynthetic process"/>
    <property type="evidence" value="ECO:0007669"/>
    <property type="project" value="TreeGrafter"/>
</dbReference>
<protein>
    <recommendedName>
        <fullName evidence="4">Kinase</fullName>
        <ecNumber evidence="4">2.7.-.-</ecNumber>
    </recommendedName>
</protein>
<keyword evidence="3 4" id="KW-0418">Kinase</keyword>
<gene>
    <name evidence="6" type="ORF">B0H66DRAFT_575145</name>
</gene>
<comment type="similarity">
    <text evidence="1 4">Belongs to the inositol phosphokinase (IPK) family.</text>
</comment>
<dbReference type="AlphaFoldDB" id="A0AAE0M499"/>
<dbReference type="SUPFAM" id="SSF56104">
    <property type="entry name" value="SAICAR synthase-like"/>
    <property type="match status" value="1"/>
</dbReference>
<dbReference type="EC" id="2.7.-.-" evidence="4"/>
<evidence type="ECO:0000313" key="7">
    <source>
        <dbReference type="Proteomes" id="UP001283341"/>
    </source>
</evidence>
<dbReference type="GO" id="GO:0005634">
    <property type="term" value="C:nucleus"/>
    <property type="evidence" value="ECO:0007669"/>
    <property type="project" value="TreeGrafter"/>
</dbReference>
<feature type="compositionally biased region" description="Low complexity" evidence="5">
    <location>
        <begin position="291"/>
        <end position="310"/>
    </location>
</feature>
<keyword evidence="7" id="KW-1185">Reference proteome</keyword>
<comment type="caution">
    <text evidence="6">The sequence shown here is derived from an EMBL/GenBank/DDBJ whole genome shotgun (WGS) entry which is preliminary data.</text>
</comment>
<dbReference type="GO" id="GO:0005737">
    <property type="term" value="C:cytoplasm"/>
    <property type="evidence" value="ECO:0007669"/>
    <property type="project" value="TreeGrafter"/>
</dbReference>